<dbReference type="InterPro" id="IPR001109">
    <property type="entry name" value="Hydrogenase_HupF/HypC"/>
</dbReference>
<organism evidence="2 3">
    <name type="scientific">Candidatus Portnoybacteria bacterium CG_4_10_14_0_2_um_filter_44_20</name>
    <dbReference type="NCBI Taxonomy" id="1974799"/>
    <lineage>
        <taxon>Bacteria</taxon>
        <taxon>Candidatus Portnoyibacteriota</taxon>
    </lineage>
</organism>
<evidence type="ECO:0000313" key="2">
    <source>
        <dbReference type="EMBL" id="PIZ70159.1"/>
    </source>
</evidence>
<comment type="caution">
    <text evidence="2">The sequence shown here is derived from an EMBL/GenBank/DDBJ whole genome shotgun (WGS) entry which is preliminary data.</text>
</comment>
<proteinExistence type="inferred from homology"/>
<dbReference type="Gene3D" id="2.30.30.140">
    <property type="match status" value="1"/>
</dbReference>
<sequence>MCLTIPKQVIAVNKNIVKLKAGKKTETAGHIISVKKGDWVLTQNDVIIKKVTAKQAKEILKILKIYER</sequence>
<dbReference type="EMBL" id="PFOG01000122">
    <property type="protein sequence ID" value="PIZ70159.1"/>
    <property type="molecule type" value="Genomic_DNA"/>
</dbReference>
<dbReference type="SUPFAM" id="SSF159127">
    <property type="entry name" value="HupF/HypC-like"/>
    <property type="match status" value="1"/>
</dbReference>
<evidence type="ECO:0000313" key="3">
    <source>
        <dbReference type="Proteomes" id="UP000229805"/>
    </source>
</evidence>
<gene>
    <name evidence="2" type="ORF">COY11_03130</name>
</gene>
<protein>
    <recommendedName>
        <fullName evidence="4">HypC/HybG/HupF family hydrogenase formation chaperone</fullName>
    </recommendedName>
</protein>
<reference evidence="3" key="1">
    <citation type="submission" date="2017-09" db="EMBL/GenBank/DDBJ databases">
        <title>Depth-based differentiation of microbial function through sediment-hosted aquifers and enrichment of novel symbionts in the deep terrestrial subsurface.</title>
        <authorList>
            <person name="Probst A.J."/>
            <person name="Ladd B."/>
            <person name="Jarett J.K."/>
            <person name="Geller-Mcgrath D.E."/>
            <person name="Sieber C.M.K."/>
            <person name="Emerson J.B."/>
            <person name="Anantharaman K."/>
            <person name="Thomas B.C."/>
            <person name="Malmstrom R."/>
            <person name="Stieglmeier M."/>
            <person name="Klingl A."/>
            <person name="Woyke T."/>
            <person name="Ryan C.M."/>
            <person name="Banfield J.F."/>
        </authorList>
    </citation>
    <scope>NUCLEOTIDE SEQUENCE [LARGE SCALE GENOMIC DNA]</scope>
</reference>
<dbReference type="Pfam" id="PF01455">
    <property type="entry name" value="HupF_HypC"/>
    <property type="match status" value="1"/>
</dbReference>
<evidence type="ECO:0000256" key="1">
    <source>
        <dbReference type="ARBA" id="ARBA00006018"/>
    </source>
</evidence>
<comment type="similarity">
    <text evidence="1">Belongs to the HupF/HypC family.</text>
</comment>
<accession>A0A2M7UG46</accession>
<dbReference type="AlphaFoldDB" id="A0A2M7UG46"/>
<dbReference type="Proteomes" id="UP000229805">
    <property type="component" value="Unassembled WGS sequence"/>
</dbReference>
<name>A0A2M7UG46_9BACT</name>
<evidence type="ECO:0008006" key="4">
    <source>
        <dbReference type="Google" id="ProtNLM"/>
    </source>
</evidence>